<protein>
    <submittedName>
        <fullName evidence="1">Uncharacterized protein</fullName>
    </submittedName>
</protein>
<dbReference type="Proteomes" id="UP000235914">
    <property type="component" value="Unassembled WGS sequence"/>
</dbReference>
<dbReference type="AlphaFoldDB" id="A0AAP8NMD9"/>
<gene>
    <name evidence="1" type="ORF">CXU09_06715</name>
</gene>
<dbReference type="RefSeq" id="WP_102735617.1">
    <property type="nucleotide sequence ID" value="NZ_CP033388.1"/>
</dbReference>
<name>A0AAP8NMD9_9BACT</name>
<proteinExistence type="predicted"/>
<accession>A0AAP8NMD9</accession>
<organism evidence="1 2">
    <name type="scientific">Akkermansia muciniphila</name>
    <dbReference type="NCBI Taxonomy" id="239935"/>
    <lineage>
        <taxon>Bacteria</taxon>
        <taxon>Pseudomonadati</taxon>
        <taxon>Verrucomicrobiota</taxon>
        <taxon>Verrucomicrobiia</taxon>
        <taxon>Verrucomicrobiales</taxon>
        <taxon>Akkermansiaceae</taxon>
        <taxon>Akkermansia</taxon>
    </lineage>
</organism>
<dbReference type="EMBL" id="PJKN01000003">
    <property type="protein sequence ID" value="PNC56304.1"/>
    <property type="molecule type" value="Genomic_DNA"/>
</dbReference>
<evidence type="ECO:0000313" key="1">
    <source>
        <dbReference type="EMBL" id="PNC56304.1"/>
    </source>
</evidence>
<reference evidence="1 2" key="1">
    <citation type="journal article" date="2017" name="BMC Genomics">
        <title>Genome sequencing of 39 Akkermansia muciniphila isolates reveals its population structure, genomic and functional diverisity, and global distribution in mammalian gut microbiotas.</title>
        <authorList>
            <person name="Guo X."/>
            <person name="Li S."/>
            <person name="Zhang J."/>
            <person name="Wu F."/>
            <person name="Li X."/>
            <person name="Wu D."/>
            <person name="Zhang M."/>
            <person name="Ou Z."/>
            <person name="Jie Z."/>
            <person name="Yan Q."/>
            <person name="Li P."/>
            <person name="Yi J."/>
            <person name="Peng Y."/>
        </authorList>
    </citation>
    <scope>NUCLEOTIDE SEQUENCE [LARGE SCALE GENOMIC DNA]</scope>
    <source>
        <strain evidence="1 2">GP43</strain>
    </source>
</reference>
<sequence>MQLLKKESLEINFPILPIPNNIKYENEFEDITYIQGKSWISLKASDCKYIWDFFSVFSNEAFRYYLPAVIYISFEELIKFQKLKDSDLLVDCTCQNMIGRMRDDLDIFKKFSSVQLRTILEWLLDLGEKNSGLNPYDYKECVTWLSLLVEEKNIETI</sequence>
<comment type="caution">
    <text evidence="1">The sequence shown here is derived from an EMBL/GenBank/DDBJ whole genome shotgun (WGS) entry which is preliminary data.</text>
</comment>
<evidence type="ECO:0000313" key="2">
    <source>
        <dbReference type="Proteomes" id="UP000235914"/>
    </source>
</evidence>